<keyword evidence="2" id="KW-1185">Reference proteome</keyword>
<organism evidence="1 2">
    <name type="scientific">Mytilus edulis</name>
    <name type="common">Blue mussel</name>
    <dbReference type="NCBI Taxonomy" id="6550"/>
    <lineage>
        <taxon>Eukaryota</taxon>
        <taxon>Metazoa</taxon>
        <taxon>Spiralia</taxon>
        <taxon>Lophotrochozoa</taxon>
        <taxon>Mollusca</taxon>
        <taxon>Bivalvia</taxon>
        <taxon>Autobranchia</taxon>
        <taxon>Pteriomorphia</taxon>
        <taxon>Mytilida</taxon>
        <taxon>Mytiloidea</taxon>
        <taxon>Mytilidae</taxon>
        <taxon>Mytilinae</taxon>
        <taxon>Mytilus</taxon>
    </lineage>
</organism>
<name>A0A8S3RII8_MYTED</name>
<evidence type="ECO:0000313" key="2">
    <source>
        <dbReference type="Proteomes" id="UP000683360"/>
    </source>
</evidence>
<dbReference type="Proteomes" id="UP000683360">
    <property type="component" value="Unassembled WGS sequence"/>
</dbReference>
<dbReference type="AlphaFoldDB" id="A0A8S3RII8"/>
<dbReference type="EMBL" id="CAJPWZ010001094">
    <property type="protein sequence ID" value="CAG2207880.1"/>
    <property type="molecule type" value="Genomic_DNA"/>
</dbReference>
<accession>A0A8S3RII8</accession>
<gene>
    <name evidence="1" type="ORF">MEDL_22112</name>
</gene>
<dbReference type="Gene3D" id="3.40.50.300">
    <property type="entry name" value="P-loop containing nucleotide triphosphate hydrolases"/>
    <property type="match status" value="1"/>
</dbReference>
<sequence>MMFKNFIHFKEFQLLTFENGSHFFIGANSSGKTSALEIIRRCMSSDINTSISSSYDENKNAYAFCKFDVPSSTRIENFKNISSVYSGVVKTTDKIYVKNNMPQKQKFQRSVIKVIAHTIGDNDKLTEIYQVTTNAETSKKLTEILTSIFSSSTTNNQTYFEQNFIKIILGSREKLSSITDEEIKRYWTEGNI</sequence>
<reference evidence="1" key="1">
    <citation type="submission" date="2021-03" db="EMBL/GenBank/DDBJ databases">
        <authorList>
            <person name="Bekaert M."/>
        </authorList>
    </citation>
    <scope>NUCLEOTIDE SEQUENCE</scope>
</reference>
<protein>
    <submittedName>
        <fullName evidence="1">Uncharacterized protein</fullName>
    </submittedName>
</protein>
<proteinExistence type="predicted"/>
<dbReference type="SUPFAM" id="SSF52540">
    <property type="entry name" value="P-loop containing nucleoside triphosphate hydrolases"/>
    <property type="match status" value="1"/>
</dbReference>
<evidence type="ECO:0000313" key="1">
    <source>
        <dbReference type="EMBL" id="CAG2207880.1"/>
    </source>
</evidence>
<dbReference type="InterPro" id="IPR027417">
    <property type="entry name" value="P-loop_NTPase"/>
</dbReference>
<dbReference type="OrthoDB" id="6160474at2759"/>
<comment type="caution">
    <text evidence="1">The sequence shown here is derived from an EMBL/GenBank/DDBJ whole genome shotgun (WGS) entry which is preliminary data.</text>
</comment>